<dbReference type="Gene3D" id="2.40.100.10">
    <property type="entry name" value="Cyclophilin-like"/>
    <property type="match status" value="1"/>
</dbReference>
<comment type="catalytic activity">
    <reaction evidence="1 5">
        <text>[protein]-peptidylproline (omega=180) = [protein]-peptidylproline (omega=0)</text>
        <dbReference type="Rhea" id="RHEA:16237"/>
        <dbReference type="Rhea" id="RHEA-COMP:10747"/>
        <dbReference type="Rhea" id="RHEA-COMP:10748"/>
        <dbReference type="ChEBI" id="CHEBI:83833"/>
        <dbReference type="ChEBI" id="CHEBI:83834"/>
        <dbReference type="EC" id="5.2.1.8"/>
    </reaction>
</comment>
<keyword evidence="9" id="KW-1185">Reference proteome</keyword>
<dbReference type="EMBL" id="AP012200">
    <property type="protein sequence ID" value="BAK21507.1"/>
    <property type="molecule type" value="Genomic_DNA"/>
</dbReference>
<dbReference type="PROSITE" id="PS50072">
    <property type="entry name" value="CSA_PPIASE_2"/>
    <property type="match status" value="1"/>
</dbReference>
<feature type="chain" id="PRO_5039762799" description="Peptidyl-prolyl cis-trans isomerase" evidence="5">
    <location>
        <begin position="21"/>
        <end position="255"/>
    </location>
</feature>
<dbReference type="OrthoDB" id="9807797at2"/>
<dbReference type="Pfam" id="PF00160">
    <property type="entry name" value="Pro_isomerase"/>
    <property type="match status" value="1"/>
</dbReference>
<dbReference type="InterPro" id="IPR029000">
    <property type="entry name" value="Cyclophilin-like_dom_sf"/>
</dbReference>
<proteinExistence type="inferred from homology"/>
<dbReference type="SUPFAM" id="SSF50891">
    <property type="entry name" value="Cyclophilin-like"/>
    <property type="match status" value="1"/>
</dbReference>
<evidence type="ECO:0000259" key="7">
    <source>
        <dbReference type="PROSITE" id="PS50072"/>
    </source>
</evidence>
<evidence type="ECO:0000256" key="6">
    <source>
        <dbReference type="SAM" id="MobiDB-lite"/>
    </source>
</evidence>
<evidence type="ECO:0000256" key="2">
    <source>
        <dbReference type="ARBA" id="ARBA00002388"/>
    </source>
</evidence>
<dbReference type="InterPro" id="IPR020892">
    <property type="entry name" value="Cyclophilin-type_PPIase_CS"/>
</dbReference>
<feature type="compositionally biased region" description="Low complexity" evidence="6">
    <location>
        <begin position="28"/>
        <end position="40"/>
    </location>
</feature>
<dbReference type="HOGENOM" id="CLU_012062_16_0_9"/>
<dbReference type="InterPro" id="IPR044666">
    <property type="entry name" value="Cyclophilin_A-like"/>
</dbReference>
<evidence type="ECO:0000256" key="1">
    <source>
        <dbReference type="ARBA" id="ARBA00000971"/>
    </source>
</evidence>
<feature type="signal peptide" evidence="5">
    <location>
        <begin position="1"/>
        <end position="20"/>
    </location>
</feature>
<dbReference type="AlphaFoldDB" id="F3YAH9"/>
<evidence type="ECO:0000256" key="3">
    <source>
        <dbReference type="ARBA" id="ARBA00023110"/>
    </source>
</evidence>
<dbReference type="PROSITE" id="PS51257">
    <property type="entry name" value="PROKAR_LIPOPROTEIN"/>
    <property type="match status" value="1"/>
</dbReference>
<organism evidence="8 9">
    <name type="scientific">Melissococcus plutonius (strain ATCC 35311 / DSM 29964 / CIP 104052 / LMG 20360 / NCIMB 702443)</name>
    <dbReference type="NCBI Taxonomy" id="940190"/>
    <lineage>
        <taxon>Bacteria</taxon>
        <taxon>Bacillati</taxon>
        <taxon>Bacillota</taxon>
        <taxon>Bacilli</taxon>
        <taxon>Lactobacillales</taxon>
        <taxon>Enterococcaceae</taxon>
        <taxon>Melissococcus</taxon>
    </lineage>
</organism>
<sequence>MTMKWKNILLVTFLMATSLAIVTGCHSTASSSSNHSTPASQNKEKKKKTVNLNTLTLPQLNTTVTSSEDLLEIQTGEGNIQVKLFPKIAPKAVENFVQHAKNNYYNHTKFHRVIKDFMIQGGDPKGDGTGGESIWKKPFKNEISNQLYHIRGALSMANAGQNTNGSQFFIVQNTEDKSDGLLKEDYPEKIIQAYKKGGSPDLDGDYTIFGQVIKGMDVVDKIASGETEASTSGNEKSKPKSPVTVEKITVLQTAK</sequence>
<keyword evidence="4 5" id="KW-0413">Isomerase</keyword>
<protein>
    <recommendedName>
        <fullName evidence="5">Peptidyl-prolyl cis-trans isomerase</fullName>
        <shortName evidence="5">PPIase</shortName>
        <ecNumber evidence="5">5.2.1.8</ecNumber>
    </recommendedName>
</protein>
<dbReference type="InterPro" id="IPR002130">
    <property type="entry name" value="Cyclophilin-type_PPIase_dom"/>
</dbReference>
<dbReference type="PROSITE" id="PS00170">
    <property type="entry name" value="CSA_PPIASE_1"/>
    <property type="match status" value="1"/>
</dbReference>
<dbReference type="EC" id="5.2.1.8" evidence="5"/>
<dbReference type="STRING" id="940190.MPTP_1052"/>
<dbReference type="PRINTS" id="PR00153">
    <property type="entry name" value="CSAPPISMRASE"/>
</dbReference>
<name>F3YAH9_MELPT</name>
<dbReference type="Proteomes" id="UP000008456">
    <property type="component" value="Chromosome"/>
</dbReference>
<dbReference type="PANTHER" id="PTHR45625">
    <property type="entry name" value="PEPTIDYL-PROLYL CIS-TRANS ISOMERASE-RELATED"/>
    <property type="match status" value="1"/>
</dbReference>
<evidence type="ECO:0000256" key="4">
    <source>
        <dbReference type="ARBA" id="ARBA00023235"/>
    </source>
</evidence>
<feature type="domain" description="PPIase cyclophilin-type" evidence="7">
    <location>
        <begin position="67"/>
        <end position="250"/>
    </location>
</feature>
<comment type="function">
    <text evidence="2 5">PPIases accelerate the folding of proteins. It catalyzes the cis-trans isomerization of proline imidic peptide bonds in oligopeptides.</text>
</comment>
<dbReference type="KEGG" id="mps:MPTP_1052"/>
<reference evidence="8 9" key="1">
    <citation type="journal article" date="2011" name="J. Bacteriol.">
        <title>Complete genome sequence of Melissococcus plutonius ATCC 35311.</title>
        <authorList>
            <person name="Okumura K."/>
            <person name="Arai R."/>
            <person name="Okura M."/>
            <person name="Kirikae T."/>
            <person name="Takamatsu D."/>
            <person name="Osaki M."/>
            <person name="Miyoshi-Akiyama T."/>
        </authorList>
    </citation>
    <scope>NUCLEOTIDE SEQUENCE [LARGE SCALE GENOMIC DNA]</scope>
    <source>
        <strain evidence="9">ATCC 35311 / CIP 104052 / LMG 20360 / NCIMB 702443</strain>
    </source>
</reference>
<evidence type="ECO:0000313" key="9">
    <source>
        <dbReference type="Proteomes" id="UP000008456"/>
    </source>
</evidence>
<accession>F3YAH9</accession>
<evidence type="ECO:0000256" key="5">
    <source>
        <dbReference type="RuleBase" id="RU363019"/>
    </source>
</evidence>
<dbReference type="CDD" id="cd00317">
    <property type="entry name" value="cyclophilin"/>
    <property type="match status" value="1"/>
</dbReference>
<dbReference type="GO" id="GO:0003755">
    <property type="term" value="F:peptidyl-prolyl cis-trans isomerase activity"/>
    <property type="evidence" value="ECO:0007669"/>
    <property type="project" value="UniProtKB-UniRule"/>
</dbReference>
<dbReference type="GO" id="GO:0006457">
    <property type="term" value="P:protein folding"/>
    <property type="evidence" value="ECO:0007669"/>
    <property type="project" value="InterPro"/>
</dbReference>
<keyword evidence="5" id="KW-0732">Signal</keyword>
<feature type="region of interest" description="Disordered" evidence="6">
    <location>
        <begin position="225"/>
        <end position="255"/>
    </location>
</feature>
<dbReference type="PANTHER" id="PTHR45625:SF4">
    <property type="entry name" value="PEPTIDYLPROLYL ISOMERASE DOMAIN AND WD REPEAT-CONTAINING PROTEIN 1"/>
    <property type="match status" value="1"/>
</dbReference>
<keyword evidence="3 5" id="KW-0697">Rotamase</keyword>
<feature type="region of interest" description="Disordered" evidence="6">
    <location>
        <begin position="28"/>
        <end position="49"/>
    </location>
</feature>
<gene>
    <name evidence="8" type="ordered locus">MPTP_1052</name>
</gene>
<reference key="2">
    <citation type="submission" date="2011-04" db="EMBL/GenBank/DDBJ databases">
        <title>Whole genome sequence of Melissococcus plutonius ATCC 35311.</title>
        <authorList>
            <person name="Okumura K."/>
            <person name="Arai R."/>
            <person name="Osaki M."/>
            <person name="Okura M."/>
            <person name="Kirikae T."/>
            <person name="Takamatsu D."/>
            <person name="Akiyama T."/>
        </authorList>
    </citation>
    <scope>NUCLEOTIDE SEQUENCE</scope>
    <source>
        <strain>ATCC 35311</strain>
    </source>
</reference>
<comment type="similarity">
    <text evidence="5">Belongs to the cyclophilin-type PPIase family.</text>
</comment>
<evidence type="ECO:0000313" key="8">
    <source>
        <dbReference type="EMBL" id="BAK21507.1"/>
    </source>
</evidence>